<comment type="caution">
    <text evidence="2">The sequence shown here is derived from an EMBL/GenBank/DDBJ whole genome shotgun (WGS) entry which is preliminary data.</text>
</comment>
<keyword evidence="3" id="KW-1185">Reference proteome</keyword>
<evidence type="ECO:0000256" key="1">
    <source>
        <dbReference type="SAM" id="MobiDB-lite"/>
    </source>
</evidence>
<proteinExistence type="predicted"/>
<accession>A0AAE1UL63</accession>
<sequence>MTSGEAASDRSGLRRKKRPNRKGVVDVPEKTRTNMTIVGLLGEGGERKKRKVGSCRSLSQNIMHFTNTNNTTSYLTAPSLTNIYTVSTPPHFLVESASQD</sequence>
<dbReference type="AlphaFoldDB" id="A0AAE1UL63"/>
<feature type="region of interest" description="Disordered" evidence="1">
    <location>
        <begin position="1"/>
        <end position="25"/>
    </location>
</feature>
<dbReference type="Proteomes" id="UP001292094">
    <property type="component" value="Unassembled WGS sequence"/>
</dbReference>
<protein>
    <submittedName>
        <fullName evidence="2">Uncharacterized protein</fullName>
    </submittedName>
</protein>
<reference evidence="2" key="1">
    <citation type="submission" date="2023-11" db="EMBL/GenBank/DDBJ databases">
        <title>Genome assemblies of two species of porcelain crab, Petrolisthes cinctipes and Petrolisthes manimaculis (Anomura: Porcellanidae).</title>
        <authorList>
            <person name="Angst P."/>
        </authorList>
    </citation>
    <scope>NUCLEOTIDE SEQUENCE</scope>
    <source>
        <strain evidence="2">PB745_02</strain>
        <tissue evidence="2">Gill</tissue>
    </source>
</reference>
<organism evidence="2 3">
    <name type="scientific">Petrolisthes manimaculis</name>
    <dbReference type="NCBI Taxonomy" id="1843537"/>
    <lineage>
        <taxon>Eukaryota</taxon>
        <taxon>Metazoa</taxon>
        <taxon>Ecdysozoa</taxon>
        <taxon>Arthropoda</taxon>
        <taxon>Crustacea</taxon>
        <taxon>Multicrustacea</taxon>
        <taxon>Malacostraca</taxon>
        <taxon>Eumalacostraca</taxon>
        <taxon>Eucarida</taxon>
        <taxon>Decapoda</taxon>
        <taxon>Pleocyemata</taxon>
        <taxon>Anomura</taxon>
        <taxon>Galatheoidea</taxon>
        <taxon>Porcellanidae</taxon>
        <taxon>Petrolisthes</taxon>
    </lineage>
</organism>
<name>A0AAE1UL63_9EUCA</name>
<evidence type="ECO:0000313" key="3">
    <source>
        <dbReference type="Proteomes" id="UP001292094"/>
    </source>
</evidence>
<evidence type="ECO:0000313" key="2">
    <source>
        <dbReference type="EMBL" id="KAK4324516.1"/>
    </source>
</evidence>
<dbReference type="EMBL" id="JAWZYT010000355">
    <property type="protein sequence ID" value="KAK4324516.1"/>
    <property type="molecule type" value="Genomic_DNA"/>
</dbReference>
<gene>
    <name evidence="2" type="ORF">Pmani_004861</name>
</gene>